<feature type="region of interest" description="Disordered" evidence="9">
    <location>
        <begin position="404"/>
        <end position="445"/>
    </location>
</feature>
<dbReference type="PROSITE" id="PS50880">
    <property type="entry name" value="TOPRIM"/>
    <property type="match status" value="1"/>
</dbReference>
<evidence type="ECO:0000256" key="3">
    <source>
        <dbReference type="ARBA" id="ARBA00022723"/>
    </source>
</evidence>
<dbReference type="EMBL" id="JBAFUR010000011">
    <property type="protein sequence ID" value="MFG1255503.1"/>
    <property type="molecule type" value="Genomic_DNA"/>
</dbReference>
<dbReference type="InterPro" id="IPR013497">
    <property type="entry name" value="Topo_IA_cen"/>
</dbReference>
<feature type="site" description="Interaction with DNA" evidence="8">
    <location>
        <position position="134"/>
    </location>
</feature>
<dbReference type="InterPro" id="IPR003602">
    <property type="entry name" value="Topo_IA_DNA-bd_dom"/>
</dbReference>
<evidence type="ECO:0000256" key="9">
    <source>
        <dbReference type="SAM" id="MobiDB-lite"/>
    </source>
</evidence>
<dbReference type="InterPro" id="IPR013824">
    <property type="entry name" value="Topo_IA_cen_sub1"/>
</dbReference>
<feature type="site" description="Interaction with DNA" evidence="8">
    <location>
        <position position="284"/>
    </location>
</feature>
<dbReference type="Gene3D" id="1.10.290.10">
    <property type="entry name" value="Topoisomerase I, domain 4"/>
    <property type="match status" value="1"/>
</dbReference>
<dbReference type="InterPro" id="IPR013826">
    <property type="entry name" value="Topo_IA_cen_sub3"/>
</dbReference>
<keyword evidence="13" id="KW-1185">Reference proteome</keyword>
<dbReference type="InterPro" id="IPR006171">
    <property type="entry name" value="TOPRIM_dom"/>
</dbReference>
<evidence type="ECO:0000313" key="12">
    <source>
        <dbReference type="EMBL" id="MFG1255503.1"/>
    </source>
</evidence>
<dbReference type="GO" id="GO:0003917">
    <property type="term" value="F:DNA topoisomerase type I (single strand cut, ATP-independent) activity"/>
    <property type="evidence" value="ECO:0007669"/>
    <property type="project" value="UniProtKB-EC"/>
</dbReference>
<dbReference type="InterPro" id="IPR013825">
    <property type="entry name" value="Topo_IA_cen_sub2"/>
</dbReference>
<evidence type="ECO:0000256" key="2">
    <source>
        <dbReference type="ARBA" id="ARBA00009446"/>
    </source>
</evidence>
<dbReference type="InterPro" id="IPR003601">
    <property type="entry name" value="Topo_IA_2"/>
</dbReference>
<keyword evidence="5 8" id="KW-0799">Topoisomerase</keyword>
<evidence type="ECO:0000256" key="1">
    <source>
        <dbReference type="ARBA" id="ARBA00000213"/>
    </source>
</evidence>
<dbReference type="SUPFAM" id="SSF56712">
    <property type="entry name" value="Prokaryotic type I DNA topoisomerase"/>
    <property type="match status" value="1"/>
</dbReference>
<feature type="active site" description="O-(5'-phospho-DNA)-tyrosine intermediate" evidence="8">
    <location>
        <position position="282"/>
    </location>
</feature>
<evidence type="ECO:0000256" key="4">
    <source>
        <dbReference type="ARBA" id="ARBA00022842"/>
    </source>
</evidence>
<keyword evidence="3" id="KW-0479">Metal-binding</keyword>
<evidence type="ECO:0000259" key="10">
    <source>
        <dbReference type="PROSITE" id="PS50880"/>
    </source>
</evidence>
<feature type="site" description="Interaction with DNA" evidence="8">
    <location>
        <position position="135"/>
    </location>
</feature>
<evidence type="ECO:0000256" key="7">
    <source>
        <dbReference type="ARBA" id="ARBA00023235"/>
    </source>
</evidence>
<sequence>MRLLIVESPNKTKKIQQFLGDGWTVAASFGHIRDLPVDAVGVSAPDYRPSYIVPPKSKDHVQRLRQLAERATEVFLATDPDREGEAISWHIQQALKLKAPKRVTFTEITEKAVTAAVRSPRTIDDDLVRAQEARRVLDRLVGYEVSPILTRAVGTGASAGRVQSPAVRLVVDREEQIEKFRKTNHFGARVVFDGGAWNAEWDTKPFLKSGEEYLLDKGRATLAAGCRDFKVISSDKKPVQRQPSPPFTTSTLLQAASARLGFKPEFTQGLAQKLFEGGHITYHRTDSQNLSDEAIAEIRALAADRNWPLPPSPRRWGSKEGAQEAHEAIRPTHWENEAAGDDADQQRLYALIWQRAAACQLAPAEYFATTNVLEAQNGPDTYLFTARGRVLKAPGFLVLTMKEGEEEEEDGDKGGEGSGGAVPILQPGSRKTADSGEVLAKETKPPSRYTQATLIKELEKEGIGRPSTYASILATIITKRQYVAEQKKYLVPTPLGRMVVSALKGKFSFVELDFTRDAEEQLDQIAQGKAQYQPVIAGMHARLHQEMGAMGYDPNAPFPPSEKQASFARTIAEILGLSLSEDALASAALLKAFIDDNIKKYNGVKDAAFTQRMSAEPASEKQIAAITKAIADKQVEPPDGWPSITKLAASQLLDKIMGSRSGGTDRKGSSSGARKSSAAGKGRGGGRTGGRATSSSSSGEARYASDKQMDLLRTLVSDKKVPAPAGWPDKVLMSDASAAIDKVFKSRKGSSK</sequence>
<feature type="site" description="Interaction with DNA" evidence="8">
    <location>
        <position position="480"/>
    </location>
</feature>
<dbReference type="PANTHER" id="PTHR42785">
    <property type="entry name" value="DNA TOPOISOMERASE, TYPE IA, CORE"/>
    <property type="match status" value="1"/>
</dbReference>
<dbReference type="SMART" id="SM00493">
    <property type="entry name" value="TOPRIM"/>
    <property type="match status" value="1"/>
</dbReference>
<dbReference type="Pfam" id="PF01751">
    <property type="entry name" value="Toprim"/>
    <property type="match status" value="1"/>
</dbReference>
<dbReference type="InterPro" id="IPR023405">
    <property type="entry name" value="Topo_IA_core_domain"/>
</dbReference>
<evidence type="ECO:0000256" key="8">
    <source>
        <dbReference type="HAMAP-Rule" id="MF_00952"/>
    </source>
</evidence>
<feature type="site" description="Interaction with DNA" evidence="8">
    <location>
        <position position="138"/>
    </location>
</feature>
<feature type="region of interest" description="Disordered" evidence="9">
    <location>
        <begin position="657"/>
        <end position="705"/>
    </location>
</feature>
<comment type="caution">
    <text evidence="8">Lacks conserved residue(s) required for the propagation of feature annotation.</text>
</comment>
<feature type="compositionally biased region" description="Basic and acidic residues" evidence="9">
    <location>
        <begin position="431"/>
        <end position="445"/>
    </location>
</feature>
<feature type="compositionally biased region" description="Low complexity" evidence="9">
    <location>
        <begin position="669"/>
        <end position="680"/>
    </location>
</feature>
<dbReference type="PRINTS" id="PR00417">
    <property type="entry name" value="PRTPISMRASEI"/>
</dbReference>
<evidence type="ECO:0000313" key="13">
    <source>
        <dbReference type="Proteomes" id="UP001604043"/>
    </source>
</evidence>
<dbReference type="HAMAP" id="MF_00952">
    <property type="entry name" value="Topoisom_1_prok"/>
    <property type="match status" value="1"/>
</dbReference>
<reference evidence="12 13" key="1">
    <citation type="submission" date="2024-02" db="EMBL/GenBank/DDBJ databases">
        <title>Expansion and revision of Xanthobacter and proposal of Roseixanthobacter gen. nov.</title>
        <authorList>
            <person name="Soltysiak M.P.M."/>
            <person name="Jalihal A."/>
            <person name="Ory A."/>
            <person name="Chrisophersen C."/>
            <person name="Lee A.D."/>
            <person name="Boulton J."/>
            <person name="Springer M."/>
        </authorList>
    </citation>
    <scope>NUCLEOTIDE SEQUENCE [LARGE SCALE GENOMIC DNA]</scope>
    <source>
        <strain evidence="12 13">CB5</strain>
    </source>
</reference>
<name>A0ABW6ZNR8_9HYPH</name>
<accession>A0ABW6ZNR8</accession>
<dbReference type="PROSITE" id="PS52039">
    <property type="entry name" value="TOPO_IA_2"/>
    <property type="match status" value="1"/>
</dbReference>
<feature type="compositionally biased region" description="Low complexity" evidence="9">
    <location>
        <begin position="690"/>
        <end position="699"/>
    </location>
</feature>
<evidence type="ECO:0000259" key="11">
    <source>
        <dbReference type="PROSITE" id="PS52039"/>
    </source>
</evidence>
<dbReference type="NCBIfam" id="TIGR01051">
    <property type="entry name" value="topA_bact"/>
    <property type="match status" value="1"/>
</dbReference>
<feature type="region of interest" description="Interaction with DNA" evidence="8">
    <location>
        <begin position="158"/>
        <end position="163"/>
    </location>
</feature>
<dbReference type="InterPro" id="IPR005733">
    <property type="entry name" value="TopoI_bac-type"/>
</dbReference>
<organism evidence="12 13">
    <name type="scientific">Xanthobacter aminoxidans</name>
    <dbReference type="NCBI Taxonomy" id="186280"/>
    <lineage>
        <taxon>Bacteria</taxon>
        <taxon>Pseudomonadati</taxon>
        <taxon>Pseudomonadota</taxon>
        <taxon>Alphaproteobacteria</taxon>
        <taxon>Hyphomicrobiales</taxon>
        <taxon>Xanthobacteraceae</taxon>
        <taxon>Xanthobacter</taxon>
    </lineage>
</organism>
<keyword evidence="7 8" id="KW-0413">Isomerase</keyword>
<dbReference type="PANTHER" id="PTHR42785:SF1">
    <property type="entry name" value="DNA TOPOISOMERASE"/>
    <property type="match status" value="1"/>
</dbReference>
<dbReference type="Gene3D" id="3.40.50.140">
    <property type="match status" value="1"/>
</dbReference>
<dbReference type="CDD" id="cd03363">
    <property type="entry name" value="TOPRIM_TopoIA_TopoI"/>
    <property type="match status" value="1"/>
</dbReference>
<protein>
    <recommendedName>
        <fullName evidence="8">DNA topoisomerase 1</fullName>
        <ecNumber evidence="8">5.6.2.1</ecNumber>
    </recommendedName>
    <alternativeName>
        <fullName evidence="8">DNA topoisomerase I</fullName>
    </alternativeName>
</protein>
<dbReference type="RefSeq" id="WP_394010345.1">
    <property type="nucleotide sequence ID" value="NZ_JBAFUR010000011.1"/>
</dbReference>
<dbReference type="SMART" id="SM00437">
    <property type="entry name" value="TOP1Ac"/>
    <property type="match status" value="1"/>
</dbReference>
<dbReference type="Gene3D" id="1.10.460.10">
    <property type="entry name" value="Topoisomerase I, domain 2"/>
    <property type="match status" value="1"/>
</dbReference>
<gene>
    <name evidence="8 12" type="primary">topA</name>
    <name evidence="12" type="ORF">V5F30_25045</name>
</gene>
<dbReference type="EC" id="5.6.2.1" evidence="8"/>
<feature type="site" description="Interaction with DNA" evidence="8">
    <location>
        <position position="143"/>
    </location>
</feature>
<dbReference type="CDD" id="cd00186">
    <property type="entry name" value="TOP1Ac"/>
    <property type="match status" value="1"/>
</dbReference>
<feature type="domain" description="Toprim" evidence="10">
    <location>
        <begin position="1"/>
        <end position="110"/>
    </location>
</feature>
<feature type="domain" description="Topo IA-type catalytic" evidence="11">
    <location>
        <begin position="124"/>
        <end position="547"/>
    </location>
</feature>
<dbReference type="Proteomes" id="UP001604043">
    <property type="component" value="Unassembled WGS sequence"/>
</dbReference>
<dbReference type="InterPro" id="IPR028612">
    <property type="entry name" value="Topoisom_1_IA"/>
</dbReference>
<comment type="similarity">
    <text evidence="2 8">Belongs to the type IA topoisomerase family.</text>
</comment>
<dbReference type="InterPro" id="IPR000380">
    <property type="entry name" value="Topo_IA"/>
</dbReference>
<dbReference type="Gene3D" id="2.70.20.10">
    <property type="entry name" value="Topoisomerase I, domain 3"/>
    <property type="match status" value="1"/>
</dbReference>
<proteinExistence type="inferred from homology"/>
<evidence type="ECO:0000256" key="5">
    <source>
        <dbReference type="ARBA" id="ARBA00023029"/>
    </source>
</evidence>
<keyword evidence="6 8" id="KW-0238">DNA-binding</keyword>
<keyword evidence="4" id="KW-0460">Magnesium</keyword>
<comment type="function">
    <text evidence="8">Releases the supercoiling and torsional tension of DNA, which is introduced during the DNA replication and transcription, by transiently cleaving and rejoining one strand of the DNA duplex. Introduces a single-strand break via transesterification at a target site in duplex DNA. The scissile phosphodiester is attacked by the catalytic tyrosine of the enzyme, resulting in the formation of a DNA-(5'-phosphotyrosyl)-enzyme intermediate and the expulsion of a 3'-OH DNA strand. The free DNA strand then undergoes passage around the unbroken strand, thus removing DNA supercoils. Finally, in the religation step, the DNA 3'-OH attacks the covalent intermediate to expel the active-site tyrosine and restore the DNA phosphodiester backbone.</text>
</comment>
<dbReference type="Pfam" id="PF01131">
    <property type="entry name" value="Topoisom_bac"/>
    <property type="match status" value="1"/>
</dbReference>
<evidence type="ECO:0000256" key="6">
    <source>
        <dbReference type="ARBA" id="ARBA00023125"/>
    </source>
</evidence>
<dbReference type="InterPro" id="IPR034149">
    <property type="entry name" value="TOPRIM_TopoI"/>
</dbReference>
<feature type="site" description="Interaction with DNA" evidence="8">
    <location>
        <position position="31"/>
    </location>
</feature>
<dbReference type="SMART" id="SM00436">
    <property type="entry name" value="TOP1Bc"/>
    <property type="match status" value="1"/>
</dbReference>
<comment type="subunit">
    <text evidence="8">Monomer.</text>
</comment>
<comment type="catalytic activity">
    <reaction evidence="1 8">
        <text>ATP-independent breakage of single-stranded DNA, followed by passage and rejoining.</text>
        <dbReference type="EC" id="5.6.2.1"/>
    </reaction>
</comment>
<comment type="caution">
    <text evidence="12">The sequence shown here is derived from an EMBL/GenBank/DDBJ whole genome shotgun (WGS) entry which is preliminary data.</text>
</comment>